<proteinExistence type="inferred from homology"/>
<reference evidence="2 3" key="1">
    <citation type="submission" date="2023-07" db="EMBL/GenBank/DDBJ databases">
        <title>Paenibacillus sp. JX-17 nov. isolated from soil.</title>
        <authorList>
            <person name="Wan Y."/>
            <person name="Liu B."/>
        </authorList>
    </citation>
    <scope>NUCLEOTIDE SEQUENCE [LARGE SCALE GENOMIC DNA]</scope>
    <source>
        <strain evidence="2 3">JX-17</strain>
    </source>
</reference>
<accession>A0ABT9C901</accession>
<name>A0ABT9C901_9BACL</name>
<dbReference type="InterPro" id="IPR008326">
    <property type="entry name" value="PdhI-like"/>
</dbReference>
<sequence length="103" mass="11800">MSIHVTEPAAAWYKKELGLHDGDYVRFFARYSSGGGLHPGFSLGIAVEQPQKPVLTEESGGLIFYMEEQDHWYLKGHTLEVKYLEEHDDIVYNYSEEDTEQSS</sequence>
<comment type="caution">
    <text evidence="2">The sequence shown here is derived from an EMBL/GenBank/DDBJ whole genome shotgun (WGS) entry which is preliminary data.</text>
</comment>
<gene>
    <name evidence="2" type="ORF">Q5741_04810</name>
</gene>
<comment type="similarity">
    <text evidence="1">Belongs to the HesB/IscA family.</text>
</comment>
<evidence type="ECO:0000313" key="3">
    <source>
        <dbReference type="Proteomes" id="UP001240171"/>
    </source>
</evidence>
<dbReference type="RefSeq" id="WP_305022936.1">
    <property type="nucleotide sequence ID" value="NZ_JAUQTB010000002.1"/>
</dbReference>
<organism evidence="2 3">
    <name type="scientific">Paenibacillus lacisoli</name>
    <dbReference type="NCBI Taxonomy" id="3064525"/>
    <lineage>
        <taxon>Bacteria</taxon>
        <taxon>Bacillati</taxon>
        <taxon>Bacillota</taxon>
        <taxon>Bacilli</taxon>
        <taxon>Bacillales</taxon>
        <taxon>Paenibacillaceae</taxon>
        <taxon>Paenibacillus</taxon>
    </lineage>
</organism>
<keyword evidence="3" id="KW-1185">Reference proteome</keyword>
<dbReference type="SUPFAM" id="SSF89360">
    <property type="entry name" value="HesB-like domain"/>
    <property type="match status" value="1"/>
</dbReference>
<dbReference type="InterPro" id="IPR035903">
    <property type="entry name" value="HesB-like_dom_sf"/>
</dbReference>
<dbReference type="PIRSF" id="PIRSF034852">
    <property type="entry name" value="UCP034852"/>
    <property type="match status" value="1"/>
</dbReference>
<evidence type="ECO:0000256" key="1">
    <source>
        <dbReference type="ARBA" id="ARBA00006718"/>
    </source>
</evidence>
<dbReference type="EMBL" id="JAUQTB010000002">
    <property type="protein sequence ID" value="MDO7905733.1"/>
    <property type="molecule type" value="Genomic_DNA"/>
</dbReference>
<protein>
    <submittedName>
        <fullName evidence="2">HesB/YadR/YfhF family protein</fullName>
    </submittedName>
</protein>
<dbReference type="Proteomes" id="UP001240171">
    <property type="component" value="Unassembled WGS sequence"/>
</dbReference>
<evidence type="ECO:0000313" key="2">
    <source>
        <dbReference type="EMBL" id="MDO7905733.1"/>
    </source>
</evidence>